<reference evidence="2" key="1">
    <citation type="submission" date="2021-05" db="EMBL/GenBank/DDBJ databases">
        <title>Direct Submission.</title>
        <authorList>
            <person name="Li K."/>
            <person name="Gao J."/>
        </authorList>
    </citation>
    <scope>NUCLEOTIDE SEQUENCE [LARGE SCALE GENOMIC DNA]</scope>
    <source>
        <strain evidence="2">HDS12</strain>
    </source>
</reference>
<dbReference type="EMBL" id="CP074132">
    <property type="protein sequence ID" value="QUX31132.1"/>
    <property type="molecule type" value="Genomic_DNA"/>
</dbReference>
<evidence type="ECO:0000313" key="1">
    <source>
        <dbReference type="EMBL" id="QUX31132.1"/>
    </source>
</evidence>
<name>A0ABX8CCJ2_9ACTN</name>
<accession>A0ABX8CCJ2</accession>
<proteinExistence type="predicted"/>
<dbReference type="RefSeq" id="WP_212643825.1">
    <property type="nucleotide sequence ID" value="NZ_CP074132.1"/>
</dbReference>
<gene>
    <name evidence="1" type="ORF">KGD83_11935</name>
</gene>
<sequence length="226" mass="25818">MGHRLSPHTLLWSEADPRVHAFDHASAPAETTALPPSADVPVGPTEVDARITWSREVAGPWTLEMTRALAGRFGRWSVGWQWSRDGAGGPVSGWCCPQHSITTPEETVQRVVDALCEWRTWLEELAELFERYPIGETDREHAWERAAVLLTTRVLDRTHASEAWYAHCELVLTWYLTRWGVEWQTVREQVEEILEERFESWVVPEEPVVREVVGLLADVLWDGDNA</sequence>
<evidence type="ECO:0000313" key="2">
    <source>
        <dbReference type="Proteomes" id="UP000678016"/>
    </source>
</evidence>
<protein>
    <submittedName>
        <fullName evidence="1">Uncharacterized protein</fullName>
    </submittedName>
</protein>
<organism evidence="1 2">
    <name type="scientific">Nocardiopsis akebiae</name>
    <dbReference type="NCBI Taxonomy" id="2831968"/>
    <lineage>
        <taxon>Bacteria</taxon>
        <taxon>Bacillati</taxon>
        <taxon>Actinomycetota</taxon>
        <taxon>Actinomycetes</taxon>
        <taxon>Streptosporangiales</taxon>
        <taxon>Nocardiopsidaceae</taxon>
        <taxon>Nocardiopsis</taxon>
    </lineage>
</organism>
<dbReference type="Proteomes" id="UP000678016">
    <property type="component" value="Chromosome"/>
</dbReference>
<keyword evidence="2" id="KW-1185">Reference proteome</keyword>